<protein>
    <recommendedName>
        <fullName evidence="1">GHMP kinase C-terminal domain-containing protein</fullName>
    </recommendedName>
</protein>
<dbReference type="EMBL" id="VSSQ01127770">
    <property type="protein sequence ID" value="MPN56890.1"/>
    <property type="molecule type" value="Genomic_DNA"/>
</dbReference>
<organism evidence="2">
    <name type="scientific">bioreactor metagenome</name>
    <dbReference type="NCBI Taxonomy" id="1076179"/>
    <lineage>
        <taxon>unclassified sequences</taxon>
        <taxon>metagenomes</taxon>
        <taxon>ecological metagenomes</taxon>
    </lineage>
</organism>
<feature type="domain" description="GHMP kinase C-terminal" evidence="1">
    <location>
        <begin position="44"/>
        <end position="97"/>
    </location>
</feature>
<dbReference type="InterPro" id="IPR036554">
    <property type="entry name" value="GHMP_kinase_C_sf"/>
</dbReference>
<evidence type="ECO:0000259" key="1">
    <source>
        <dbReference type="Pfam" id="PF08544"/>
    </source>
</evidence>
<dbReference type="Pfam" id="PF08544">
    <property type="entry name" value="GHMP_kinases_C"/>
    <property type="match status" value="1"/>
</dbReference>
<reference evidence="2" key="1">
    <citation type="submission" date="2019-08" db="EMBL/GenBank/DDBJ databases">
        <authorList>
            <person name="Kucharzyk K."/>
            <person name="Murdoch R.W."/>
            <person name="Higgins S."/>
            <person name="Loffler F."/>
        </authorList>
    </citation>
    <scope>NUCLEOTIDE SEQUENCE</scope>
</reference>
<dbReference type="AlphaFoldDB" id="A0A645J151"/>
<gene>
    <name evidence="2" type="ORF">SDC9_204583</name>
</gene>
<dbReference type="SUPFAM" id="SSF55060">
    <property type="entry name" value="GHMP Kinase, C-terminal domain"/>
    <property type="match status" value="1"/>
</dbReference>
<proteinExistence type="predicted"/>
<evidence type="ECO:0000313" key="2">
    <source>
        <dbReference type="EMBL" id="MPN56890.1"/>
    </source>
</evidence>
<accession>A0A645J151</accession>
<dbReference type="InterPro" id="IPR013750">
    <property type="entry name" value="GHMP_kinase_C_dom"/>
</dbReference>
<name>A0A645J151_9ZZZZ</name>
<sequence>MEIDRSRINNKTEHRYGEFREEILDISEKLRSKSRIGLLHNDFLETLSKKHSEYRRAFNIAEKSGSLAWGLSGSGSALFMIFKDRSSLNYAKRFLEREDWIIKTTELE</sequence>
<dbReference type="Gene3D" id="3.30.70.890">
    <property type="entry name" value="GHMP kinase, C-terminal domain"/>
    <property type="match status" value="1"/>
</dbReference>
<comment type="caution">
    <text evidence="2">The sequence shown here is derived from an EMBL/GenBank/DDBJ whole genome shotgun (WGS) entry which is preliminary data.</text>
</comment>